<organism evidence="1 2">
    <name type="scientific">Microlunatus flavus</name>
    <dbReference type="NCBI Taxonomy" id="1036181"/>
    <lineage>
        <taxon>Bacteria</taxon>
        <taxon>Bacillati</taxon>
        <taxon>Actinomycetota</taxon>
        <taxon>Actinomycetes</taxon>
        <taxon>Propionibacteriales</taxon>
        <taxon>Propionibacteriaceae</taxon>
        <taxon>Microlunatus</taxon>
    </lineage>
</organism>
<dbReference type="EMBL" id="FOFA01000001">
    <property type="protein sequence ID" value="SEP73386.1"/>
    <property type="molecule type" value="Genomic_DNA"/>
</dbReference>
<dbReference type="Proteomes" id="UP000198504">
    <property type="component" value="Unassembled WGS sequence"/>
</dbReference>
<protein>
    <recommendedName>
        <fullName evidence="3">WD40-like Beta Propeller Repeat</fullName>
    </recommendedName>
</protein>
<evidence type="ECO:0008006" key="3">
    <source>
        <dbReference type="Google" id="ProtNLM"/>
    </source>
</evidence>
<sequence>MINDVVEEPLEQAHVLDRPPAHHRKLLDHGERPYWTRDGKRLAFIASNYGDAAELDLETGVVRPLTEGLGEHHSFLRVLVLSNDDYLLIGPAEFKDRDVSRHVESELWVLPADLSTPPKPLGRRVFEGCGVSTSTPRITYAVSGRNDPSIGDPDVFECHVTDIEYGPDGPRLGRDEVFYRTRGTAPEPQDFRHSDTEVIFAEYHPGVSIEAATEPLCTVRGYDLTTGEFRTYVEEAGVHNECEGVFPDGAATCLESACDAEGYPPRNLWKLKLDGSQQRARMTAIPPESGWKATNSNVSPDGRWLAYMVAHKDDEAGSGRGLGLLDLDAWAADGVEWETPTSRRLDGLPFYPYPG</sequence>
<reference evidence="2" key="1">
    <citation type="submission" date="2016-10" db="EMBL/GenBank/DDBJ databases">
        <authorList>
            <person name="Varghese N."/>
            <person name="Submissions S."/>
        </authorList>
    </citation>
    <scope>NUCLEOTIDE SEQUENCE [LARGE SCALE GENOMIC DNA]</scope>
    <source>
        <strain evidence="2">CGMCC 4.6856</strain>
    </source>
</reference>
<gene>
    <name evidence="1" type="ORF">SAMN05421756_101526</name>
</gene>
<name>A0A1H9A9E7_9ACTN</name>
<evidence type="ECO:0000313" key="2">
    <source>
        <dbReference type="Proteomes" id="UP000198504"/>
    </source>
</evidence>
<dbReference type="STRING" id="1036181.SAMN05421756_101526"/>
<keyword evidence="2" id="KW-1185">Reference proteome</keyword>
<dbReference type="AlphaFoldDB" id="A0A1H9A9E7"/>
<accession>A0A1H9A9E7</accession>
<evidence type="ECO:0000313" key="1">
    <source>
        <dbReference type="EMBL" id="SEP73386.1"/>
    </source>
</evidence>
<proteinExistence type="predicted"/>
<dbReference type="SUPFAM" id="SSF82171">
    <property type="entry name" value="DPP6 N-terminal domain-like"/>
    <property type="match status" value="1"/>
</dbReference>